<evidence type="ECO:0000313" key="6">
    <source>
        <dbReference type="EMBL" id="KRN32734.1"/>
    </source>
</evidence>
<dbReference type="EMBL" id="JQAZ01000002">
    <property type="protein sequence ID" value="KRN32734.1"/>
    <property type="molecule type" value="Genomic_DNA"/>
</dbReference>
<evidence type="ECO:0000313" key="5">
    <source>
        <dbReference type="EMBL" id="KRN28856.1"/>
    </source>
</evidence>
<dbReference type="InterPro" id="IPR013780">
    <property type="entry name" value="Glyco_hydro_b"/>
</dbReference>
<reference evidence="7 8" key="1">
    <citation type="journal article" date="2015" name="Genome Announc.">
        <title>Expanding the biotechnology potential of lactobacilli through comparative genomics of 213 strains and associated genera.</title>
        <authorList>
            <person name="Sun Z."/>
            <person name="Harris H.M."/>
            <person name="McCann A."/>
            <person name="Guo C."/>
            <person name="Argimon S."/>
            <person name="Zhang W."/>
            <person name="Yang X."/>
            <person name="Jeffery I.B."/>
            <person name="Cooney J.C."/>
            <person name="Kagawa T.F."/>
            <person name="Liu W."/>
            <person name="Song Y."/>
            <person name="Salvetti E."/>
            <person name="Wrobel A."/>
            <person name="Rasinkangas P."/>
            <person name="Parkhill J."/>
            <person name="Rea M.C."/>
            <person name="O'Sullivan O."/>
            <person name="Ritari J."/>
            <person name="Douillard F.P."/>
            <person name="Paul Ross R."/>
            <person name="Yang R."/>
            <person name="Briner A.E."/>
            <person name="Felis G.E."/>
            <person name="de Vos W.M."/>
            <person name="Barrangou R."/>
            <person name="Klaenhammer T.R."/>
            <person name="Caufield P.W."/>
            <person name="Cui Y."/>
            <person name="Zhang H."/>
            <person name="O'Toole P.W."/>
        </authorList>
    </citation>
    <scope>NUCLEOTIDE SEQUENCE [LARGE SCALE GENOMIC DNA]</scope>
    <source>
        <strain evidence="5 8">ATCC BAA-66</strain>
        <strain evidence="6 7">DSM 13344</strain>
    </source>
</reference>
<dbReference type="Proteomes" id="UP000051645">
    <property type="component" value="Unassembled WGS sequence"/>
</dbReference>
<dbReference type="OrthoDB" id="9805159at2"/>
<dbReference type="InterPro" id="IPR006047">
    <property type="entry name" value="GH13_cat_dom"/>
</dbReference>
<dbReference type="SMART" id="SM00642">
    <property type="entry name" value="Aamy"/>
    <property type="match status" value="1"/>
</dbReference>
<evidence type="ECO:0000256" key="2">
    <source>
        <dbReference type="ARBA" id="ARBA00022801"/>
    </source>
</evidence>
<dbReference type="RefSeq" id="WP_057768985.1">
    <property type="nucleotide sequence ID" value="NZ_JQAT01000002.1"/>
</dbReference>
<dbReference type="SUPFAM" id="SSF51011">
    <property type="entry name" value="Glycosyl hydrolase domain"/>
    <property type="match status" value="1"/>
</dbReference>
<protein>
    <submittedName>
        <fullName evidence="5">Alpha-glucosidase</fullName>
    </submittedName>
</protein>
<name>A0A0R2FJT4_9LACO</name>
<evidence type="ECO:0000256" key="1">
    <source>
        <dbReference type="ARBA" id="ARBA00008061"/>
    </source>
</evidence>
<dbReference type="PANTHER" id="PTHR10357">
    <property type="entry name" value="ALPHA-AMYLASE FAMILY MEMBER"/>
    <property type="match status" value="1"/>
</dbReference>
<dbReference type="SUPFAM" id="SSF51445">
    <property type="entry name" value="(Trans)glycosidases"/>
    <property type="match status" value="1"/>
</dbReference>
<dbReference type="InterPro" id="IPR017853">
    <property type="entry name" value="GH"/>
</dbReference>
<dbReference type="Gene3D" id="3.90.400.10">
    <property type="entry name" value="Oligo-1,6-glucosidase, Domain 2"/>
    <property type="match status" value="1"/>
</dbReference>
<dbReference type="Pfam" id="PF00128">
    <property type="entry name" value="Alpha-amylase"/>
    <property type="match status" value="1"/>
</dbReference>
<dbReference type="GO" id="GO:0004556">
    <property type="term" value="F:alpha-amylase activity"/>
    <property type="evidence" value="ECO:0007669"/>
    <property type="project" value="TreeGrafter"/>
</dbReference>
<feature type="domain" description="Glycosyl hydrolase family 13 catalytic" evidence="4">
    <location>
        <begin position="12"/>
        <end position="420"/>
    </location>
</feature>
<keyword evidence="7" id="KW-1185">Reference proteome</keyword>
<dbReference type="Proteomes" id="UP000051751">
    <property type="component" value="Unassembled WGS sequence"/>
</dbReference>
<dbReference type="Gene3D" id="2.60.40.1180">
    <property type="entry name" value="Golgi alpha-mannosidase II"/>
    <property type="match status" value="1"/>
</dbReference>
<evidence type="ECO:0000256" key="3">
    <source>
        <dbReference type="ARBA" id="ARBA00023295"/>
    </source>
</evidence>
<dbReference type="STRING" id="81857.IV38_GL001063"/>
<keyword evidence="2" id="KW-0378">Hydrolase</keyword>
<dbReference type="AlphaFoldDB" id="A0A0R2FJT4"/>
<proteinExistence type="inferred from homology"/>
<dbReference type="InterPro" id="IPR056300">
    <property type="entry name" value="SusG-like_C"/>
</dbReference>
<dbReference type="FunFam" id="3.90.400.10:FF:000002">
    <property type="entry name" value="Sucrose isomerase"/>
    <property type="match status" value="1"/>
</dbReference>
<dbReference type="EMBL" id="JQAT01000002">
    <property type="protein sequence ID" value="KRN28856.1"/>
    <property type="molecule type" value="Genomic_DNA"/>
</dbReference>
<evidence type="ECO:0000313" key="7">
    <source>
        <dbReference type="Proteomes" id="UP000051645"/>
    </source>
</evidence>
<comment type="caution">
    <text evidence="5">The sequence shown here is derived from an EMBL/GenBank/DDBJ whole genome shotgun (WGS) entry which is preliminary data.</text>
</comment>
<dbReference type="Pfam" id="PF23915">
    <property type="entry name" value="SusG_C"/>
    <property type="match status" value="1"/>
</dbReference>
<dbReference type="PANTHER" id="PTHR10357:SF179">
    <property type="entry name" value="NEUTRAL AND BASIC AMINO ACID TRANSPORT PROTEIN RBAT"/>
    <property type="match status" value="1"/>
</dbReference>
<sequence length="560" mass="64279">MKHWFEHAIIYQVYPKSFQDTNDDGIGDIAGVVAKLPYLKKLGVNTIWLNPIYISPQVDNGYDVSNYFAVEPTLGTMTDMENLIHAVHDSGMKIIMDFVMNHTSDQHPWFKDAVQNPHSIYRDYYLWAPGHNDGPPNNWGSFFGGSVWAKDPGQTNDYYFHLFDKHMPDLNWKNQEVRKSMTDVARFWAAKGIDGFRLDAFIHIAKADFDQDYPVVDPQREYPLAEPFYANRAGVQKYLRTFVAALKQDYPDLFILGEAASAQVNLAIDYSDPKRQLCDSVITFRNFADSTQGQDDRLPDAFQPVQLDVPGMRTRMAIWQSNLQDVSYPTLYWSNHDMARVATRYGDPQHLEASLKALATAMYLQRGLPIIYYGEEIGMENMQLQKWADFDDLTVDEFVHKAQRLDYTDEKILSSLNRTHKMSARGAMQWDDSQYHGFSHHQPWKYGTSSVVSVSDEKDDPNSLLHFYRQLFELKQTPLYTEGRETILALPDAQVFGYKRKLKHQEAIVLTNLSAQPVTVASPDADLSQYAHVLAQGQVQVAEHQIQMAGWSSLILERKF</sequence>
<gene>
    <name evidence="5" type="ORF">IV38_GL001063</name>
    <name evidence="6" type="ORF">IV40_GL000790</name>
</gene>
<dbReference type="Gene3D" id="3.20.20.80">
    <property type="entry name" value="Glycosidases"/>
    <property type="match status" value="1"/>
</dbReference>
<organism evidence="5 8">
    <name type="scientific">Lactobacillus selangorensis</name>
    <dbReference type="NCBI Taxonomy" id="81857"/>
    <lineage>
        <taxon>Bacteria</taxon>
        <taxon>Bacillati</taxon>
        <taxon>Bacillota</taxon>
        <taxon>Bacilli</taxon>
        <taxon>Lactobacillales</taxon>
        <taxon>Lactobacillaceae</taxon>
        <taxon>Lactobacillus</taxon>
    </lineage>
</organism>
<accession>A0A0R2FJT4</accession>
<keyword evidence="3" id="KW-0326">Glycosidase</keyword>
<evidence type="ECO:0000313" key="8">
    <source>
        <dbReference type="Proteomes" id="UP000051751"/>
    </source>
</evidence>
<comment type="similarity">
    <text evidence="1">Belongs to the glycosyl hydrolase 13 family.</text>
</comment>
<dbReference type="PATRIC" id="fig|81857.3.peg.1069"/>
<evidence type="ECO:0000259" key="4">
    <source>
        <dbReference type="SMART" id="SM00642"/>
    </source>
</evidence>
<dbReference type="InterPro" id="IPR045857">
    <property type="entry name" value="O16G_dom_2"/>
</dbReference>
<dbReference type="GO" id="GO:0009313">
    <property type="term" value="P:oligosaccharide catabolic process"/>
    <property type="evidence" value="ECO:0007669"/>
    <property type="project" value="TreeGrafter"/>
</dbReference>
<dbReference type="CDD" id="cd11333">
    <property type="entry name" value="AmyAc_SI_OligoGlu_DGase"/>
    <property type="match status" value="1"/>
</dbReference>